<dbReference type="VEuPathDB" id="VectorBase:AQUA015339"/>
<sequence>TCSVSRSLCPNPRRLLRIKTELYQRAKTFAEVTAARSSSVRPVLLSASWELGSSSHGGG</sequence>
<evidence type="ECO:0000313" key="1">
    <source>
        <dbReference type="EnsemblMetazoa" id="AQUA015339-PA"/>
    </source>
</evidence>
<proteinExistence type="predicted"/>
<organism evidence="1 2">
    <name type="scientific">Anopheles quadriannulatus</name>
    <name type="common">Mosquito</name>
    <dbReference type="NCBI Taxonomy" id="34691"/>
    <lineage>
        <taxon>Eukaryota</taxon>
        <taxon>Metazoa</taxon>
        <taxon>Ecdysozoa</taxon>
        <taxon>Arthropoda</taxon>
        <taxon>Hexapoda</taxon>
        <taxon>Insecta</taxon>
        <taxon>Pterygota</taxon>
        <taxon>Neoptera</taxon>
        <taxon>Endopterygota</taxon>
        <taxon>Diptera</taxon>
        <taxon>Nematocera</taxon>
        <taxon>Culicoidea</taxon>
        <taxon>Culicidae</taxon>
        <taxon>Anophelinae</taxon>
        <taxon>Anopheles</taxon>
    </lineage>
</organism>
<reference evidence="1" key="1">
    <citation type="submission" date="2020-05" db="UniProtKB">
        <authorList>
            <consortium name="EnsemblMetazoa"/>
        </authorList>
    </citation>
    <scope>IDENTIFICATION</scope>
    <source>
        <strain evidence="1">SANGQUA</strain>
    </source>
</reference>
<name>A0A182XU58_ANOQN</name>
<dbReference type="EnsemblMetazoa" id="AQUA015339-RA">
    <property type="protein sequence ID" value="AQUA015339-PA"/>
    <property type="gene ID" value="AQUA015339"/>
</dbReference>
<protein>
    <submittedName>
        <fullName evidence="1">Uncharacterized protein</fullName>
    </submittedName>
</protein>
<dbReference type="AlphaFoldDB" id="A0A182XU58"/>
<keyword evidence="2" id="KW-1185">Reference proteome</keyword>
<accession>A0A182XU58</accession>
<dbReference type="Proteomes" id="UP000076407">
    <property type="component" value="Unassembled WGS sequence"/>
</dbReference>
<evidence type="ECO:0000313" key="2">
    <source>
        <dbReference type="Proteomes" id="UP000076407"/>
    </source>
</evidence>